<keyword evidence="4 8" id="KW-0808">Transferase</keyword>
<reference evidence="9 10" key="1">
    <citation type="journal article" date="2020" name="Nat. Food">
        <title>A phased Vanilla planifolia genome enables genetic improvement of flavour and production.</title>
        <authorList>
            <person name="Hasing T."/>
            <person name="Tang H."/>
            <person name="Brym M."/>
            <person name="Khazi F."/>
            <person name="Huang T."/>
            <person name="Chambers A.H."/>
        </authorList>
    </citation>
    <scope>NUCLEOTIDE SEQUENCE [LARGE SCALE GENOMIC DNA]</scope>
    <source>
        <tissue evidence="9">Leaf</tissue>
    </source>
</reference>
<evidence type="ECO:0000256" key="1">
    <source>
        <dbReference type="ARBA" id="ARBA00001946"/>
    </source>
</evidence>
<dbReference type="PANTHER" id="PTHR43281">
    <property type="entry name" value="FARNESYL DIPHOSPHATE SYNTHASE"/>
    <property type="match status" value="1"/>
</dbReference>
<dbReference type="GO" id="GO:0005737">
    <property type="term" value="C:cytoplasm"/>
    <property type="evidence" value="ECO:0007669"/>
    <property type="project" value="UniProtKB-ARBA"/>
</dbReference>
<gene>
    <name evidence="9" type="ORF">HPP92_020400</name>
</gene>
<dbReference type="CDD" id="cd00685">
    <property type="entry name" value="Trans_IPPS_HT"/>
    <property type="match status" value="1"/>
</dbReference>
<dbReference type="PROSITE" id="PS00444">
    <property type="entry name" value="POLYPRENYL_SYNTHASE_2"/>
    <property type="match status" value="1"/>
</dbReference>
<dbReference type="GO" id="GO:0008299">
    <property type="term" value="P:isoprenoid biosynthetic process"/>
    <property type="evidence" value="ECO:0007669"/>
    <property type="project" value="UniProtKB-KW"/>
</dbReference>
<evidence type="ECO:0000256" key="3">
    <source>
        <dbReference type="ARBA" id="ARBA00006706"/>
    </source>
</evidence>
<dbReference type="Proteomes" id="UP000636800">
    <property type="component" value="Chromosome 10"/>
</dbReference>
<dbReference type="NCBIfam" id="NF045485">
    <property type="entry name" value="FPPsyn"/>
    <property type="match status" value="1"/>
</dbReference>
<dbReference type="PANTHER" id="PTHR43281:SF24">
    <property type="entry name" value="OS07G0580900 PROTEIN"/>
    <property type="match status" value="1"/>
</dbReference>
<dbReference type="SFLD" id="SFLDG01017">
    <property type="entry name" value="Polyprenyl_Transferase_Like"/>
    <property type="match status" value="1"/>
</dbReference>
<dbReference type="InterPro" id="IPR000092">
    <property type="entry name" value="Polyprenyl_synt"/>
</dbReference>
<keyword evidence="7" id="KW-0414">Isoprene biosynthesis</keyword>
<proteinExistence type="inferred from homology"/>
<comment type="cofactor">
    <cofactor evidence="1">
        <name>Mg(2+)</name>
        <dbReference type="ChEBI" id="CHEBI:18420"/>
    </cofactor>
</comment>
<dbReference type="SFLD" id="SFLDS00005">
    <property type="entry name" value="Isoprenoid_Synthase_Type_I"/>
    <property type="match status" value="1"/>
</dbReference>
<evidence type="ECO:0000256" key="8">
    <source>
        <dbReference type="RuleBase" id="RU004466"/>
    </source>
</evidence>
<evidence type="ECO:0000313" key="9">
    <source>
        <dbReference type="EMBL" id="KAG0464331.1"/>
    </source>
</evidence>
<keyword evidence="5" id="KW-0479">Metal-binding</keyword>
<evidence type="ECO:0000256" key="7">
    <source>
        <dbReference type="ARBA" id="ARBA00023229"/>
    </source>
</evidence>
<comment type="pathway">
    <text evidence="2">Isoprenoid biosynthesis.</text>
</comment>
<accession>A0A835Q174</accession>
<dbReference type="EMBL" id="JADCNL010000010">
    <property type="protein sequence ID" value="KAG0464331.1"/>
    <property type="molecule type" value="Genomic_DNA"/>
</dbReference>
<dbReference type="GO" id="GO:0046872">
    <property type="term" value="F:metal ion binding"/>
    <property type="evidence" value="ECO:0007669"/>
    <property type="project" value="UniProtKB-KW"/>
</dbReference>
<keyword evidence="6" id="KW-0460">Magnesium</keyword>
<keyword evidence="10" id="KW-1185">Reference proteome</keyword>
<evidence type="ECO:0000256" key="4">
    <source>
        <dbReference type="ARBA" id="ARBA00022679"/>
    </source>
</evidence>
<organism evidence="9 10">
    <name type="scientific">Vanilla planifolia</name>
    <name type="common">Vanilla</name>
    <dbReference type="NCBI Taxonomy" id="51239"/>
    <lineage>
        <taxon>Eukaryota</taxon>
        <taxon>Viridiplantae</taxon>
        <taxon>Streptophyta</taxon>
        <taxon>Embryophyta</taxon>
        <taxon>Tracheophyta</taxon>
        <taxon>Spermatophyta</taxon>
        <taxon>Magnoliopsida</taxon>
        <taxon>Liliopsida</taxon>
        <taxon>Asparagales</taxon>
        <taxon>Orchidaceae</taxon>
        <taxon>Vanilloideae</taxon>
        <taxon>Vanilleae</taxon>
        <taxon>Vanilla</taxon>
    </lineage>
</organism>
<evidence type="ECO:0000313" key="10">
    <source>
        <dbReference type="Proteomes" id="UP000636800"/>
    </source>
</evidence>
<dbReference type="AlphaFoldDB" id="A0A835Q174"/>
<dbReference type="FunFam" id="1.10.600.10:FF:000001">
    <property type="entry name" value="Geranylgeranyl diphosphate synthase"/>
    <property type="match status" value="1"/>
</dbReference>
<sequence length="363" mass="39623">MASFAHLSFTSLFSRAIRYPFSLRPPKILLNRPSPSSSATAFRLLVVKAFDLNAASASPTEVATEFDFKGYMLGKVELVNRALDLAVPLSHPNCLHEAMRYSLLSGGKRVCPIVCIAACELVGGDETRSMPPACALEMIHTMSLMHDDLPCMDNDDLRRGIPTCHRVYGESVAILAGDCLLSLAFRHLTDLANYPSPIDPVIVLRAVAELGRCIGPEGVVAGQVVDMDSTNLNEPISIDRLEYIHLHKTAALLEASAVIGAIIGGASDDEIERLKRYSQHIGLLFQVVDDILDVTRSSKELGKTARKDLASNKSTYPKLLGLERSRELVEELLREAMLAIEGFDAVKAAPLVQLSNFIANRQK</sequence>
<evidence type="ECO:0008006" key="11">
    <source>
        <dbReference type="Google" id="ProtNLM"/>
    </source>
</evidence>
<dbReference type="Pfam" id="PF00348">
    <property type="entry name" value="polyprenyl_synt"/>
    <property type="match status" value="1"/>
</dbReference>
<dbReference type="Gene3D" id="1.10.600.10">
    <property type="entry name" value="Farnesyl Diphosphate Synthase"/>
    <property type="match status" value="1"/>
</dbReference>
<dbReference type="InterPro" id="IPR008949">
    <property type="entry name" value="Isoprenoid_synthase_dom_sf"/>
</dbReference>
<evidence type="ECO:0000256" key="2">
    <source>
        <dbReference type="ARBA" id="ARBA00005128"/>
    </source>
</evidence>
<dbReference type="InterPro" id="IPR033749">
    <property type="entry name" value="Polyprenyl_synt_CS"/>
</dbReference>
<evidence type="ECO:0000256" key="6">
    <source>
        <dbReference type="ARBA" id="ARBA00022842"/>
    </source>
</evidence>
<comment type="caution">
    <text evidence="9">The sequence shown here is derived from an EMBL/GenBank/DDBJ whole genome shotgun (WGS) entry which is preliminary data.</text>
</comment>
<dbReference type="GO" id="GO:0004311">
    <property type="term" value="F:geranylgeranyl diphosphate synthase activity"/>
    <property type="evidence" value="ECO:0007669"/>
    <property type="project" value="TreeGrafter"/>
</dbReference>
<comment type="similarity">
    <text evidence="3 8">Belongs to the FPP/GGPP synthase family.</text>
</comment>
<name>A0A835Q174_VANPL</name>
<dbReference type="SUPFAM" id="SSF48576">
    <property type="entry name" value="Terpenoid synthases"/>
    <property type="match status" value="1"/>
</dbReference>
<protein>
    <recommendedName>
        <fullName evidence="11">Geranylgeranyl diphosphate synthase</fullName>
    </recommendedName>
</protein>
<dbReference type="PROSITE" id="PS00723">
    <property type="entry name" value="POLYPRENYL_SYNTHASE_1"/>
    <property type="match status" value="1"/>
</dbReference>
<evidence type="ECO:0000256" key="5">
    <source>
        <dbReference type="ARBA" id="ARBA00022723"/>
    </source>
</evidence>
<dbReference type="InterPro" id="IPR053378">
    <property type="entry name" value="Prenyl_diphosphate_synthase"/>
</dbReference>
<dbReference type="OrthoDB" id="10260857at2759"/>